<sequence length="136" mass="14962">MLTGWRNLSVDPAGRRLLIRGSLIACAGLLYLLIWLPLTDIGIPCVFHLVTGLYCPGCGITRAALSLLHGQVAQALRYNPLVFTLAPMYAVYWLCMRLQHRRAGRAVMAVMLTLTIAFGIVRNIPIGDFLAPTIID</sequence>
<feature type="transmembrane region" description="Helical" evidence="1">
    <location>
        <begin position="17"/>
        <end position="38"/>
    </location>
</feature>
<evidence type="ECO:0000313" key="3">
    <source>
        <dbReference type="Proteomes" id="UP000609346"/>
    </source>
</evidence>
<accession>A0ABR8MX47</accession>
<evidence type="ECO:0000313" key="2">
    <source>
        <dbReference type="EMBL" id="MBD3920540.1"/>
    </source>
</evidence>
<name>A0ABR8MX47_9BACL</name>
<keyword evidence="3" id="KW-1185">Reference proteome</keyword>
<reference evidence="2 3" key="1">
    <citation type="submission" date="2020-09" db="EMBL/GenBank/DDBJ databases">
        <title>Paenibacillus sp. strain PR3 16S rRNA gene Genome sequencing and assembly.</title>
        <authorList>
            <person name="Kim J."/>
        </authorList>
    </citation>
    <scope>NUCLEOTIDE SEQUENCE [LARGE SCALE GENOMIC DNA]</scope>
    <source>
        <strain evidence="2 3">PR3</strain>
    </source>
</reference>
<feature type="transmembrane region" description="Helical" evidence="1">
    <location>
        <begin position="107"/>
        <end position="126"/>
    </location>
</feature>
<organism evidence="2 3">
    <name type="scientific">Paenibacillus terricola</name>
    <dbReference type="NCBI Taxonomy" id="2763503"/>
    <lineage>
        <taxon>Bacteria</taxon>
        <taxon>Bacillati</taxon>
        <taxon>Bacillota</taxon>
        <taxon>Bacilli</taxon>
        <taxon>Bacillales</taxon>
        <taxon>Paenibacillaceae</taxon>
        <taxon>Paenibacillus</taxon>
    </lineage>
</organism>
<dbReference type="InterPro" id="IPR021215">
    <property type="entry name" value="DUF2752"/>
</dbReference>
<dbReference type="Pfam" id="PF10825">
    <property type="entry name" value="DUF2752"/>
    <property type="match status" value="1"/>
</dbReference>
<keyword evidence="1" id="KW-1133">Transmembrane helix</keyword>
<keyword evidence="1" id="KW-0812">Transmembrane</keyword>
<protein>
    <submittedName>
        <fullName evidence="2">DUF2752 domain-containing protein</fullName>
    </submittedName>
</protein>
<dbReference type="Proteomes" id="UP000609346">
    <property type="component" value="Unassembled WGS sequence"/>
</dbReference>
<dbReference type="EMBL" id="JACXZA010000004">
    <property type="protein sequence ID" value="MBD3920540.1"/>
    <property type="molecule type" value="Genomic_DNA"/>
</dbReference>
<keyword evidence="1" id="KW-0472">Membrane</keyword>
<gene>
    <name evidence="2" type="ORF">H8B09_17385</name>
</gene>
<feature type="transmembrane region" description="Helical" evidence="1">
    <location>
        <begin position="77"/>
        <end position="95"/>
    </location>
</feature>
<evidence type="ECO:0000256" key="1">
    <source>
        <dbReference type="SAM" id="Phobius"/>
    </source>
</evidence>
<proteinExistence type="predicted"/>
<comment type="caution">
    <text evidence="2">The sequence shown here is derived from an EMBL/GenBank/DDBJ whole genome shotgun (WGS) entry which is preliminary data.</text>
</comment>